<dbReference type="OrthoDB" id="3700914at2"/>
<dbReference type="AlphaFoldDB" id="A0A1G7LDT5"/>
<evidence type="ECO:0000313" key="2">
    <source>
        <dbReference type="Proteomes" id="UP000199623"/>
    </source>
</evidence>
<dbReference type="RefSeq" id="WP_143035811.1">
    <property type="nucleotide sequence ID" value="NZ_FNCC01000001.1"/>
</dbReference>
<sequence length="70" mass="7589">MSRPEQEGPGTAVPGPSVVELDLGKLDLSVELAAASAERHHQLLCGDREVADLLGAWIDALLDEWNRRRG</sequence>
<dbReference type="EMBL" id="FNCC01000001">
    <property type="protein sequence ID" value="SDF47474.1"/>
    <property type="molecule type" value="Genomic_DNA"/>
</dbReference>
<dbReference type="Proteomes" id="UP000199623">
    <property type="component" value="Unassembled WGS sequence"/>
</dbReference>
<keyword evidence="2" id="KW-1185">Reference proteome</keyword>
<accession>A0A1G7LDT5</accession>
<organism evidence="1 2">
    <name type="scientific">Lentzea fradiae</name>
    <dbReference type="NCBI Taxonomy" id="200378"/>
    <lineage>
        <taxon>Bacteria</taxon>
        <taxon>Bacillati</taxon>
        <taxon>Actinomycetota</taxon>
        <taxon>Actinomycetes</taxon>
        <taxon>Pseudonocardiales</taxon>
        <taxon>Pseudonocardiaceae</taxon>
        <taxon>Lentzea</taxon>
    </lineage>
</organism>
<evidence type="ECO:0000313" key="1">
    <source>
        <dbReference type="EMBL" id="SDF47474.1"/>
    </source>
</evidence>
<gene>
    <name evidence="1" type="ORF">SAMN05216553_101802</name>
</gene>
<reference evidence="2" key="1">
    <citation type="submission" date="2016-10" db="EMBL/GenBank/DDBJ databases">
        <authorList>
            <person name="Varghese N."/>
            <person name="Submissions S."/>
        </authorList>
    </citation>
    <scope>NUCLEOTIDE SEQUENCE [LARGE SCALE GENOMIC DNA]</scope>
    <source>
        <strain evidence="2">CGMCC 4.3506</strain>
    </source>
</reference>
<protein>
    <submittedName>
        <fullName evidence="1">Uncharacterized protein</fullName>
    </submittedName>
</protein>
<dbReference type="STRING" id="200378.SAMN05216553_101802"/>
<name>A0A1G7LDT5_9PSEU</name>
<proteinExistence type="predicted"/>